<feature type="compositionally biased region" description="Polar residues" evidence="12">
    <location>
        <begin position="308"/>
        <end position="318"/>
    </location>
</feature>
<keyword evidence="6" id="KW-0862">Zinc</keyword>
<feature type="compositionally biased region" description="Basic and acidic residues" evidence="12">
    <location>
        <begin position="419"/>
        <end position="439"/>
    </location>
</feature>
<feature type="compositionally biased region" description="Acidic residues" evidence="12">
    <location>
        <begin position="249"/>
        <end position="273"/>
    </location>
</feature>
<gene>
    <name evidence="15" type="primary">LOC100313656</name>
</gene>
<feature type="region of interest" description="Disordered" evidence="12">
    <location>
        <begin position="238"/>
        <end position="375"/>
    </location>
</feature>
<evidence type="ECO:0000256" key="2">
    <source>
        <dbReference type="ARBA" id="ARBA00010194"/>
    </source>
</evidence>
<comment type="similarity">
    <text evidence="2">Belongs to the MYT1 family.</text>
</comment>
<comment type="subcellular location">
    <subcellularLocation>
        <location evidence="1">Nucleus</location>
    </subcellularLocation>
</comment>
<sequence length="1364" mass="147753">MNSEEGAKTRSRTLELTKSPIRSLRSTTNSPVVGSGKRKLKVDSPVDQRSPRATTRGLTVKKKDDEIVSTDSKTPRGRIAEKKDTCGNKPISKEDNSEMSKESLISELEDRRLRTRAKGPPEPVQEISGCPTPGCNGCGHISGKHLKHRSVYGCPLAAKKRKIPQDFNEPPRKLKRLPKKPGQCTEDEDSLAEVLNGSDAEEINSTSDVSSLPDEDVQVKCSRRAIVNLQKLIDNVTAEIDQTKQAETGDQDEENSDSKEDDSEESEDAEMEGCDPPTLHKELAFLNQETELLEEEEAPSLDVAMKNENCQVKAQATQNDNKENIEEEQDDKKDDKDEIEDSEILGDDEPKLVIDENLEEEDTKEDLVGECVGEENGADTVAKTENIVVKEKMGVDVLKELAEQTSEQTSEETIATLIKEEPASCHDGDSDKDAEKENQCETGSSEDDETAEVAVAALEQLKENIVCLNEGVIPTVDTTTVTSSTMDTQTTTVATTNLIAAVKVEADDPDVIASIINEVKQTPLQVLSSTSAAATSLINGTFTTLNKPVSLSSLVNSSIGSSITSTHSVTNINNNNTTFTKPVDGMMTPNKIPTHQLPPPPMSEGKESKCPTPGCNGLGHVTGLYSHHRSLSGCPHKDKIPPELLAQHDHVLKCPTPGCTGRGHVNSNRNSHRSLSGCPIAAAEKTKNTASSLLAQQRQMSDRVLSGVCLVQWKLSDGTPDTAQQSSIRPVCFVKKLDIPSSGYAPMVSATTPRTNLAKELEKYSRTTLEYVPITVQETTTTTVTSSQQPAVQQSPQSYPRIAPKILTPDAQKKLYKPTPLCVTTNGDHEYRIDSTVAKLAASAVNLSTKQSSTTSTTLNTPNTYNSIQSSNSTISETTTTVNNMELSISPSSLPMVNGTSPVSDSMKVDSYGTLDLSMKSFPSPGNSMITVSKTVTTSQYTQQTIKNEPITFDQVVNFSTTTNSSKIKITDVRSLDENPGLLMRPDSPAPLSPKPKKPKCIIDGKVRELISCPTPGCDGSGHVTGNYASHRSLSGCPNADKSMIIQGSQELRCPTPGCDGSGHVTGNYSSHRSLSGCPRAKKNKIMISPRKEGDTPMPCIMPLKEEEPLKCPLPMCDGSGHVTGKFATHRSASGCPLAAKCNLTFKTTLPSTADTSTSWRPIKMDGLTFGMMNNQVLGCPTPGCDGSGHSNGSFLTHRSLSGCPRATNAMKKAKLNGEEMSTITRKAVNGIENDEDIKALESEIAELQNHNSLMESQMIKLRTQITGMENQLRFTEKESKTIEDKTCVLDEYLLGLKKSLIEQLSDVKLPVTEETPSDENFENYISMLKSLCLDNYSAENSVLFNAIKTALSDVDIPPLLVTL</sequence>
<evidence type="ECO:0000256" key="4">
    <source>
        <dbReference type="ARBA" id="ARBA00022737"/>
    </source>
</evidence>
<dbReference type="InterPro" id="IPR002515">
    <property type="entry name" value="Znf_C2H2C"/>
</dbReference>
<accession>A0ABM0LTL1</accession>
<keyword evidence="4" id="KW-0677">Repeat</keyword>
<dbReference type="SUPFAM" id="SSF103637">
    <property type="entry name" value="CCHHC domain"/>
    <property type="match status" value="7"/>
</dbReference>
<keyword evidence="11" id="KW-0175">Coiled coil</keyword>
<feature type="region of interest" description="Disordered" evidence="12">
    <location>
        <begin position="979"/>
        <end position="999"/>
    </location>
</feature>
<name>A0ABM0LTL1_SACKO</name>
<evidence type="ECO:0000259" key="13">
    <source>
        <dbReference type="Pfam" id="PF08474"/>
    </source>
</evidence>
<feature type="region of interest" description="Disordered" evidence="12">
    <location>
        <begin position="853"/>
        <end position="872"/>
    </location>
</feature>
<keyword evidence="8" id="KW-0238">DNA-binding</keyword>
<keyword evidence="9" id="KW-0804">Transcription</keyword>
<evidence type="ECO:0000256" key="11">
    <source>
        <dbReference type="SAM" id="Coils"/>
    </source>
</evidence>
<dbReference type="GeneID" id="100313656"/>
<keyword evidence="10" id="KW-0539">Nucleus</keyword>
<reference evidence="15" key="1">
    <citation type="submission" date="2025-08" db="UniProtKB">
        <authorList>
            <consortium name="RefSeq"/>
        </authorList>
    </citation>
    <scope>IDENTIFICATION</scope>
    <source>
        <tissue evidence="15">Testes</tissue>
    </source>
</reference>
<feature type="compositionally biased region" description="Basic and acidic residues" evidence="12">
    <location>
        <begin position="1"/>
        <end position="15"/>
    </location>
</feature>
<evidence type="ECO:0000313" key="15">
    <source>
        <dbReference type="RefSeq" id="XP_006811102.1"/>
    </source>
</evidence>
<feature type="compositionally biased region" description="Acidic residues" evidence="12">
    <location>
        <begin position="337"/>
        <end position="347"/>
    </location>
</feature>
<dbReference type="Gene3D" id="4.10.320.30">
    <property type="match status" value="7"/>
</dbReference>
<evidence type="ECO:0000256" key="12">
    <source>
        <dbReference type="SAM" id="MobiDB-lite"/>
    </source>
</evidence>
<proteinExistence type="inferred from homology"/>
<dbReference type="PROSITE" id="PS51802">
    <property type="entry name" value="ZF_CCHHC"/>
    <property type="match status" value="7"/>
</dbReference>
<keyword evidence="14" id="KW-1185">Reference proteome</keyword>
<feature type="coiled-coil region" evidence="11">
    <location>
        <begin position="1238"/>
        <end position="1286"/>
    </location>
</feature>
<dbReference type="Proteomes" id="UP000694865">
    <property type="component" value="Unplaced"/>
</dbReference>
<evidence type="ECO:0000256" key="7">
    <source>
        <dbReference type="ARBA" id="ARBA00023015"/>
    </source>
</evidence>
<feature type="region of interest" description="Disordered" evidence="12">
    <location>
        <begin position="1"/>
        <end position="132"/>
    </location>
</feature>
<dbReference type="RefSeq" id="XP_006811102.1">
    <property type="nucleotide sequence ID" value="XM_006811039.1"/>
</dbReference>
<feature type="domain" description="Myelin transcription factor 1" evidence="13">
    <location>
        <begin position="744"/>
        <end position="949"/>
    </location>
</feature>
<dbReference type="InterPro" id="IPR036060">
    <property type="entry name" value="Znf_C2H2C_sf"/>
</dbReference>
<organism evidence="14 15">
    <name type="scientific">Saccoglossus kowalevskii</name>
    <name type="common">Acorn worm</name>
    <dbReference type="NCBI Taxonomy" id="10224"/>
    <lineage>
        <taxon>Eukaryota</taxon>
        <taxon>Metazoa</taxon>
        <taxon>Hemichordata</taxon>
        <taxon>Enteropneusta</taxon>
        <taxon>Harrimaniidae</taxon>
        <taxon>Saccoglossus</taxon>
    </lineage>
</organism>
<feature type="compositionally biased region" description="Basic and acidic residues" evidence="12">
    <location>
        <begin position="41"/>
        <end position="50"/>
    </location>
</feature>
<keyword evidence="7" id="KW-0805">Transcription regulation</keyword>
<feature type="compositionally biased region" description="Basic and acidic residues" evidence="12">
    <location>
        <begin position="78"/>
        <end position="101"/>
    </location>
</feature>
<protein>
    <submittedName>
        <fullName evidence="15">Myelin transcription factor 1-like protein isoform X1</fullName>
    </submittedName>
</protein>
<evidence type="ECO:0000256" key="5">
    <source>
        <dbReference type="ARBA" id="ARBA00022771"/>
    </source>
</evidence>
<dbReference type="Pfam" id="PF01530">
    <property type="entry name" value="zf-C2HC"/>
    <property type="match status" value="7"/>
</dbReference>
<evidence type="ECO:0000256" key="8">
    <source>
        <dbReference type="ARBA" id="ARBA00023125"/>
    </source>
</evidence>
<dbReference type="PANTHER" id="PTHR10816">
    <property type="entry name" value="MYELIN TRANSCRIPTION FACTOR 1-RELATED"/>
    <property type="match status" value="1"/>
</dbReference>
<evidence type="ECO:0000256" key="1">
    <source>
        <dbReference type="ARBA" id="ARBA00004123"/>
    </source>
</evidence>
<keyword evidence="5" id="KW-0863">Zinc-finger</keyword>
<feature type="region of interest" description="Disordered" evidence="12">
    <location>
        <begin position="419"/>
        <end position="450"/>
    </location>
</feature>
<feature type="region of interest" description="Disordered" evidence="12">
    <location>
        <begin position="161"/>
        <end position="217"/>
    </location>
</feature>
<dbReference type="InterPro" id="IPR013681">
    <property type="entry name" value="Myelin_TF"/>
</dbReference>
<evidence type="ECO:0000256" key="6">
    <source>
        <dbReference type="ARBA" id="ARBA00022833"/>
    </source>
</evidence>
<dbReference type="PANTHER" id="PTHR10816:SF15">
    <property type="entry name" value="MYELIN TRANSCRIPTION FACTOR 1-LIKE PROTEIN"/>
    <property type="match status" value="1"/>
</dbReference>
<evidence type="ECO:0000313" key="14">
    <source>
        <dbReference type="Proteomes" id="UP000694865"/>
    </source>
</evidence>
<feature type="compositionally biased region" description="Basic and acidic residues" evidence="12">
    <location>
        <begin position="320"/>
        <end position="336"/>
    </location>
</feature>
<keyword evidence="3" id="KW-0479">Metal-binding</keyword>
<evidence type="ECO:0000256" key="9">
    <source>
        <dbReference type="ARBA" id="ARBA00023163"/>
    </source>
</evidence>
<evidence type="ECO:0000256" key="3">
    <source>
        <dbReference type="ARBA" id="ARBA00022723"/>
    </source>
</evidence>
<dbReference type="Pfam" id="PF08474">
    <property type="entry name" value="MYT1"/>
    <property type="match status" value="1"/>
</dbReference>
<evidence type="ECO:0000256" key="10">
    <source>
        <dbReference type="ARBA" id="ARBA00023242"/>
    </source>
</evidence>